<evidence type="ECO:0000313" key="1">
    <source>
        <dbReference type="EMBL" id="CDH26461.1"/>
    </source>
</evidence>
<proteinExistence type="predicted"/>
<accession>A0A077Q0H1</accession>
<organism evidence="1 2">
    <name type="scientific">Xenorhabdus bovienii str. kraussei Becker Underwood</name>
    <dbReference type="NCBI Taxonomy" id="1398204"/>
    <lineage>
        <taxon>Bacteria</taxon>
        <taxon>Pseudomonadati</taxon>
        <taxon>Pseudomonadota</taxon>
        <taxon>Gammaproteobacteria</taxon>
        <taxon>Enterobacterales</taxon>
        <taxon>Morganellaceae</taxon>
        <taxon>Xenorhabdus</taxon>
    </lineage>
</organism>
<dbReference type="EMBL" id="CBSZ010000407">
    <property type="protein sequence ID" value="CDH26461.1"/>
    <property type="molecule type" value="Genomic_DNA"/>
</dbReference>
<evidence type="ECO:0000313" key="2">
    <source>
        <dbReference type="Proteomes" id="UP000028493"/>
    </source>
</evidence>
<dbReference type="Proteomes" id="UP000028493">
    <property type="component" value="Unassembled WGS sequence"/>
</dbReference>
<protein>
    <submittedName>
        <fullName evidence="1">Uncharacterized protein</fullName>
    </submittedName>
</protein>
<name>A0A077Q0H1_XENBV</name>
<sequence>MLLIAFNEGIGRARSGNETVIKLHPWNRHFWGFFGGTRIELTYKIIFL</sequence>
<comment type="caution">
    <text evidence="1">The sequence shown here is derived from an EMBL/GenBank/DDBJ whole genome shotgun (WGS) entry which is preliminary data.</text>
</comment>
<reference evidence="1" key="1">
    <citation type="submission" date="2013-07" db="EMBL/GenBank/DDBJ databases">
        <title>Sub-species coevolution in mutualistic symbiosis.</title>
        <authorList>
            <person name="Murfin K."/>
            <person name="Klassen J."/>
            <person name="Lee M."/>
            <person name="Forst S."/>
            <person name="Stock P."/>
            <person name="Goodrich-Blair H."/>
        </authorList>
    </citation>
    <scope>NUCLEOTIDE SEQUENCE [LARGE SCALE GENOMIC DNA]</scope>
    <source>
        <strain evidence="1">Kraussei Becker Underwood</strain>
    </source>
</reference>
<dbReference type="HOGENOM" id="CLU_3159488_0_0_6"/>
<dbReference type="AlphaFoldDB" id="A0A077Q0H1"/>
<gene>
    <name evidence="1" type="ORF">XBKB1_700026</name>
</gene>